<keyword evidence="1" id="KW-0732">Signal</keyword>
<evidence type="ECO:0000313" key="2">
    <source>
        <dbReference type="EMBL" id="EXG79687.1"/>
    </source>
</evidence>
<dbReference type="PROSITE" id="PS51257">
    <property type="entry name" value="PROKAR_LIPOPROTEIN"/>
    <property type="match status" value="1"/>
</dbReference>
<feature type="chain" id="PRO_5001458059" description="ABC-type transport system, periplasmic component/surface lipoprotein" evidence="1">
    <location>
        <begin position="26"/>
        <end position="367"/>
    </location>
</feature>
<name>A0A010ZR52_9ACTN</name>
<reference evidence="2 3" key="1">
    <citation type="submission" date="2013-07" db="EMBL/GenBank/DDBJ databases">
        <authorList>
            <consortium name="DOE Joint Genome Institute"/>
            <person name="Eisen J."/>
            <person name="Huntemann M."/>
            <person name="Han J."/>
            <person name="Chen A."/>
            <person name="Kyrpides N."/>
            <person name="Mavromatis K."/>
            <person name="Markowitz V."/>
            <person name="Palaniappan K."/>
            <person name="Ivanova N."/>
            <person name="Schaumberg A."/>
            <person name="Pati A."/>
            <person name="Liolios K."/>
            <person name="Nordberg H.P."/>
            <person name="Cantor M.N."/>
            <person name="Hua S.X."/>
            <person name="Woyke T."/>
        </authorList>
    </citation>
    <scope>NUCLEOTIDE SEQUENCE [LARGE SCALE GENOMIC DNA]</scope>
    <source>
        <strain evidence="2 3">DSM 44712</strain>
    </source>
</reference>
<feature type="signal peptide" evidence="1">
    <location>
        <begin position="1"/>
        <end position="25"/>
    </location>
</feature>
<keyword evidence="3" id="KW-1185">Reference proteome</keyword>
<dbReference type="Proteomes" id="UP000021053">
    <property type="component" value="Unassembled WGS sequence"/>
</dbReference>
<evidence type="ECO:0000256" key="1">
    <source>
        <dbReference type="SAM" id="SignalP"/>
    </source>
</evidence>
<comment type="caution">
    <text evidence="2">The sequence shown here is derived from an EMBL/GenBank/DDBJ whole genome shotgun (WGS) entry which is preliminary data.</text>
</comment>
<dbReference type="EMBL" id="JFBT01000001">
    <property type="protein sequence ID" value="EXG79687.1"/>
    <property type="molecule type" value="Genomic_DNA"/>
</dbReference>
<organism evidence="2 3">
    <name type="scientific">Cryptosporangium arvum DSM 44712</name>
    <dbReference type="NCBI Taxonomy" id="927661"/>
    <lineage>
        <taxon>Bacteria</taxon>
        <taxon>Bacillati</taxon>
        <taxon>Actinomycetota</taxon>
        <taxon>Actinomycetes</taxon>
        <taxon>Cryptosporangiales</taxon>
        <taxon>Cryptosporangiaceae</taxon>
        <taxon>Cryptosporangium</taxon>
    </lineage>
</organism>
<evidence type="ECO:0008006" key="4">
    <source>
        <dbReference type="Google" id="ProtNLM"/>
    </source>
</evidence>
<accession>A0A010ZR52</accession>
<gene>
    <name evidence="2" type="ORF">CryarDRAFT_0731</name>
</gene>
<protein>
    <recommendedName>
        <fullName evidence="4">ABC-type transport system, periplasmic component/surface lipoprotein</fullName>
    </recommendedName>
</protein>
<proteinExistence type="predicted"/>
<sequence length="367" mass="38614">MRLSTRMTRIAVAAVCLMLAVTSCSEENRYADVAVAATADNSGQADINKDGKVVILVLSPGDLNDNGYYESFLNKASAFAARQGWTIERQGNIKPGTSLAAAKKYCAQYKPDLVALGASEIEDAIPAATNGDCGKAYWYVPSSTITDERPGIVVSQDFTFESVIAAGYASGLLMKFKGYDKAGFISGPAVGFATDAAKAYYAGLKLALGSSPLEFKAVFTGDLNDGKLASAAMKELADEGAKAVYPYLGGGTDPAAKVGNSRGVLLATPGTNRCDSTDPKFDVSVIFDPGEYFAAALQDFAEGELKMGTRRVWHIGVDQVPTVRLCNGTDDQNAELAQFITNIGSGKVNVTGEVNKYGPQVELPPAS</sequence>
<dbReference type="HOGENOM" id="CLU_721265_0_0_11"/>
<dbReference type="Gene3D" id="3.40.50.2300">
    <property type="match status" value="2"/>
</dbReference>
<dbReference type="RefSeq" id="WP_035848459.1">
    <property type="nucleotide sequence ID" value="NZ_KK073874.1"/>
</dbReference>
<evidence type="ECO:0000313" key="3">
    <source>
        <dbReference type="Proteomes" id="UP000021053"/>
    </source>
</evidence>
<dbReference type="AlphaFoldDB" id="A0A010ZR52"/>
<dbReference type="OrthoDB" id="9784230at2"/>